<comment type="caution">
    <text evidence="2">The sequence shown here is derived from an EMBL/GenBank/DDBJ whole genome shotgun (WGS) entry which is preliminary data.</text>
</comment>
<protein>
    <recommendedName>
        <fullName evidence="4">Helix-turn-helix domain-containing protein</fullName>
    </recommendedName>
</protein>
<keyword evidence="1" id="KW-0175">Coiled coil</keyword>
<name>A0A923STE5_9FIRM</name>
<dbReference type="AlphaFoldDB" id="A0A923STE5"/>
<evidence type="ECO:0008006" key="4">
    <source>
        <dbReference type="Google" id="ProtNLM"/>
    </source>
</evidence>
<evidence type="ECO:0000313" key="2">
    <source>
        <dbReference type="EMBL" id="MBC6681359.1"/>
    </source>
</evidence>
<gene>
    <name evidence="2" type="ORF">H9L42_16230</name>
</gene>
<organism evidence="2 3">
    <name type="scientific">Zhenpiania hominis</name>
    <dbReference type="NCBI Taxonomy" id="2763644"/>
    <lineage>
        <taxon>Bacteria</taxon>
        <taxon>Bacillati</taxon>
        <taxon>Bacillota</taxon>
        <taxon>Clostridia</taxon>
        <taxon>Peptostreptococcales</taxon>
        <taxon>Anaerovoracaceae</taxon>
        <taxon>Zhenpiania</taxon>
    </lineage>
</organism>
<dbReference type="InterPro" id="IPR009057">
    <property type="entry name" value="Homeodomain-like_sf"/>
</dbReference>
<accession>A0A923STE5</accession>
<sequence>MARETIKSLKEEIEKLKLQMNTLSEQNSRLIKQTDQEFLNSYVYRELSEKVQFLQNYSKTLENENQRLKDKLEEKTAEIGRLKAYTTTDSSMEPVPLSMINEQITEQNRKHAGRKPVFSAEQKEKIWSLRKAGLPMRAIAEQMECSLGTVHRILSQSK</sequence>
<dbReference type="EMBL" id="JACRYT010000035">
    <property type="protein sequence ID" value="MBC6681359.1"/>
    <property type="molecule type" value="Genomic_DNA"/>
</dbReference>
<dbReference type="SUPFAM" id="SSF46689">
    <property type="entry name" value="Homeodomain-like"/>
    <property type="match status" value="1"/>
</dbReference>
<proteinExistence type="predicted"/>
<dbReference type="Proteomes" id="UP000602647">
    <property type="component" value="Unassembled WGS sequence"/>
</dbReference>
<feature type="coiled-coil region" evidence="1">
    <location>
        <begin position="6"/>
        <end position="85"/>
    </location>
</feature>
<dbReference type="RefSeq" id="WP_187304454.1">
    <property type="nucleotide sequence ID" value="NZ_JACRYT010000035.1"/>
</dbReference>
<keyword evidence="3" id="KW-1185">Reference proteome</keyword>
<dbReference type="Gene3D" id="1.10.10.60">
    <property type="entry name" value="Homeodomain-like"/>
    <property type="match status" value="1"/>
</dbReference>
<evidence type="ECO:0000256" key="1">
    <source>
        <dbReference type="SAM" id="Coils"/>
    </source>
</evidence>
<reference evidence="2" key="1">
    <citation type="submission" date="2020-08" db="EMBL/GenBank/DDBJ databases">
        <title>Genome public.</title>
        <authorList>
            <person name="Liu C."/>
            <person name="Sun Q."/>
        </authorList>
    </citation>
    <scope>NUCLEOTIDE SEQUENCE</scope>
    <source>
        <strain evidence="2">BX12</strain>
    </source>
</reference>
<evidence type="ECO:0000313" key="3">
    <source>
        <dbReference type="Proteomes" id="UP000602647"/>
    </source>
</evidence>